<dbReference type="CDD" id="cd20550">
    <property type="entry name" value="CYCLIN_TFIIB_archaea_like_rpt2"/>
    <property type="match status" value="1"/>
</dbReference>
<dbReference type="EMBL" id="CP029287">
    <property type="protein sequence ID" value="AWS00677.1"/>
    <property type="molecule type" value="Genomic_DNA"/>
</dbReference>
<keyword evidence="7" id="KW-0648">Protein biosynthesis</keyword>
<dbReference type="KEGG" id="mhk:DFR87_10000"/>
<dbReference type="STRING" id="1293036.GCA_001315825_00621"/>
<evidence type="ECO:0000256" key="3">
    <source>
        <dbReference type="ARBA" id="ARBA00023015"/>
    </source>
</evidence>
<dbReference type="InterPro" id="IPR013137">
    <property type="entry name" value="Znf_TFIIB"/>
</dbReference>
<dbReference type="Pfam" id="PF00382">
    <property type="entry name" value="TFIIB"/>
    <property type="match status" value="1"/>
</dbReference>
<reference evidence="8" key="2">
    <citation type="submission" date="2020-03" db="EMBL/GenBank/DDBJ databases">
        <title>Complete Genome Sequences of Extremely Thermoacidophilic, Metal-Mobilizing Type-Strain Members of the Archaeal Family Sulfolobaceae: Acidianus brierleyi DSM-1651T, Acidianus sulfidivorans DSM-18786T, Metallosphaera hakonensis DSM-7519T, and Metallosphaera prunae DSM-10039T.</title>
        <authorList>
            <person name="Counts J.A."/>
            <person name="Kelly R.M."/>
        </authorList>
    </citation>
    <scope>NUCLEOTIDE SEQUENCE [LARGE SCALE GENOMIC DNA]</scope>
    <source>
        <strain evidence="8">HO1-1</strain>
    </source>
</reference>
<dbReference type="GO" id="GO:0008270">
    <property type="term" value="F:zinc ion binding"/>
    <property type="evidence" value="ECO:0007669"/>
    <property type="project" value="UniProtKB-KW"/>
</dbReference>
<dbReference type="AlphaFoldDB" id="A0A2U9IXE1"/>
<dbReference type="SMART" id="SM00385">
    <property type="entry name" value="CYCLIN"/>
    <property type="match status" value="1"/>
</dbReference>
<keyword evidence="5" id="KW-0863">Zinc-finger</keyword>
<keyword evidence="5" id="KW-0479">Metal-binding</keyword>
<evidence type="ECO:0000256" key="4">
    <source>
        <dbReference type="ARBA" id="ARBA00023163"/>
    </source>
</evidence>
<dbReference type="PROSITE" id="PS51134">
    <property type="entry name" value="ZF_TFIIB"/>
    <property type="match status" value="1"/>
</dbReference>
<dbReference type="SUPFAM" id="SSF57783">
    <property type="entry name" value="Zinc beta-ribbon"/>
    <property type="match status" value="1"/>
</dbReference>
<evidence type="ECO:0000259" key="6">
    <source>
        <dbReference type="PROSITE" id="PS51134"/>
    </source>
</evidence>
<name>A0A2U9IXE1_9CREN</name>
<dbReference type="RefSeq" id="WP_110369820.1">
    <property type="nucleotide sequence ID" value="NZ_CP029287.2"/>
</dbReference>
<dbReference type="OrthoDB" id="7429at2157"/>
<comment type="similarity">
    <text evidence="1">Belongs to the TFIIB family.</text>
</comment>
<protein>
    <submittedName>
        <fullName evidence="7">Transcription initiation factor IIB 2</fullName>
    </submittedName>
</protein>
<dbReference type="InterPro" id="IPR000812">
    <property type="entry name" value="TFIIB"/>
</dbReference>
<evidence type="ECO:0000256" key="5">
    <source>
        <dbReference type="PROSITE-ProRule" id="PRU00469"/>
    </source>
</evidence>
<dbReference type="GO" id="GO:0097550">
    <property type="term" value="C:transcription preinitiation complex"/>
    <property type="evidence" value="ECO:0007669"/>
    <property type="project" value="TreeGrafter"/>
</dbReference>
<sequence>MKCPSCGKEEIVFDPVRGTYVCRDDGTVIEDMMIDQGPEWREFDSADRNKKRRVGPGVTERVHDKGFMTIIGGGRVKDRIRARKLQIMQSKSRVTSKEKKSVTYLHELNSEAAKLNLPNYVKEDAAAIMKKLIVSGLARRIDKYALVVATLYYVARQHRLPIQYQEIKAKYGINSSLLWDAIERVQMVAKSTSPSYPGVIGAEGTTKGPSPLDYITMIQNKTELPALIVPKSAEIVDILYKHGLTSGKGYLSIAAASVYLVSALLDHKKTQKEMAEALNITEVTIRNRYKEIVDALDIEVYL</sequence>
<dbReference type="Proteomes" id="UP000247586">
    <property type="component" value="Chromosome"/>
</dbReference>
<dbReference type="PANTHER" id="PTHR11618:SF13">
    <property type="entry name" value="TRANSCRIPTION INITIATION FACTOR IIB"/>
    <property type="match status" value="1"/>
</dbReference>
<dbReference type="InterPro" id="IPR013150">
    <property type="entry name" value="TFIIB_cyclin"/>
</dbReference>
<evidence type="ECO:0000313" key="8">
    <source>
        <dbReference type="Proteomes" id="UP000247586"/>
    </source>
</evidence>
<feature type="domain" description="TFIIB-type" evidence="6">
    <location>
        <begin position="1"/>
        <end position="30"/>
    </location>
</feature>
<organism evidence="7 8">
    <name type="scientific">Metallosphaera hakonensis JCM 8857 = DSM 7519</name>
    <dbReference type="NCBI Taxonomy" id="1293036"/>
    <lineage>
        <taxon>Archaea</taxon>
        <taxon>Thermoproteota</taxon>
        <taxon>Thermoprotei</taxon>
        <taxon>Sulfolobales</taxon>
        <taxon>Sulfolobaceae</taxon>
        <taxon>Metallosphaera</taxon>
    </lineage>
</organism>
<keyword evidence="3" id="KW-0805">Transcription regulation</keyword>
<gene>
    <name evidence="7" type="ORF">DFR87_10000</name>
</gene>
<dbReference type="GO" id="GO:0070897">
    <property type="term" value="P:transcription preinitiation complex assembly"/>
    <property type="evidence" value="ECO:0007669"/>
    <property type="project" value="InterPro"/>
</dbReference>
<keyword evidence="8" id="KW-1185">Reference proteome</keyword>
<reference evidence="7 8" key="1">
    <citation type="submission" date="2018-05" db="EMBL/GenBank/DDBJ databases">
        <title>Complete Genome Sequences of Extremely Thermoacidophilic, Metal-Mobilizing Type-Strain Members of the Archaeal Family Sulfolobaceae: Acidianus brierleyi DSM-1651T, Acidianus sulfidivorans DSM-18786T, Metallosphaera hakonensis DSM-7519T, and Metallosphaera prunae DSM-10039T.</title>
        <authorList>
            <person name="Counts J.A."/>
            <person name="Kelly R.M."/>
        </authorList>
    </citation>
    <scope>NUCLEOTIDE SEQUENCE [LARGE SCALE GENOMIC DNA]</scope>
    <source>
        <strain evidence="7 8">HO1-1</strain>
    </source>
</reference>
<evidence type="ECO:0000256" key="2">
    <source>
        <dbReference type="ARBA" id="ARBA00022737"/>
    </source>
</evidence>
<dbReference type="SUPFAM" id="SSF47954">
    <property type="entry name" value="Cyclin-like"/>
    <property type="match status" value="2"/>
</dbReference>
<dbReference type="GO" id="GO:0003743">
    <property type="term" value="F:translation initiation factor activity"/>
    <property type="evidence" value="ECO:0007669"/>
    <property type="project" value="UniProtKB-KW"/>
</dbReference>
<reference evidence="8" key="3">
    <citation type="submission" date="2020-03" db="EMBL/GenBank/DDBJ databases">
        <title>Sequencing and Assembly of Multiple Reported Metal-Biooxidizing Members of the Extremely Thermoacidophilic Archaeal Family Sulfolobaceae.</title>
        <authorList>
            <person name="Counts J.A."/>
            <person name="Kelly R.M."/>
        </authorList>
    </citation>
    <scope>NUCLEOTIDE SEQUENCE [LARGE SCALE GENOMIC DNA]</scope>
    <source>
        <strain evidence="8">HO1-1</strain>
    </source>
</reference>
<dbReference type="PRINTS" id="PR00685">
    <property type="entry name" value="TIFACTORIIB"/>
</dbReference>
<dbReference type="GO" id="GO:0017025">
    <property type="term" value="F:TBP-class protein binding"/>
    <property type="evidence" value="ECO:0007669"/>
    <property type="project" value="InterPro"/>
</dbReference>
<dbReference type="GeneID" id="36835676"/>
<dbReference type="InterPro" id="IPR013763">
    <property type="entry name" value="Cyclin-like_dom"/>
</dbReference>
<dbReference type="Gene3D" id="1.10.472.10">
    <property type="entry name" value="Cyclin-like"/>
    <property type="match status" value="1"/>
</dbReference>
<keyword evidence="5" id="KW-0862">Zinc</keyword>
<dbReference type="Gene3D" id="1.10.472.170">
    <property type="match status" value="1"/>
</dbReference>
<keyword evidence="4" id="KW-0804">Transcription</keyword>
<dbReference type="InterPro" id="IPR036915">
    <property type="entry name" value="Cyclin-like_sf"/>
</dbReference>
<keyword evidence="7" id="KW-0396">Initiation factor</keyword>
<dbReference type="Pfam" id="PF08271">
    <property type="entry name" value="Zn_Ribbon_TF"/>
    <property type="match status" value="1"/>
</dbReference>
<keyword evidence="2" id="KW-0677">Repeat</keyword>
<evidence type="ECO:0000313" key="7">
    <source>
        <dbReference type="EMBL" id="AWS00677.1"/>
    </source>
</evidence>
<evidence type="ECO:0000256" key="1">
    <source>
        <dbReference type="ARBA" id="ARBA00010857"/>
    </source>
</evidence>
<proteinExistence type="inferred from homology"/>
<accession>A0A2U9IXE1</accession>
<dbReference type="PANTHER" id="PTHR11618">
    <property type="entry name" value="TRANSCRIPTION INITIATION FACTOR IIB-RELATED"/>
    <property type="match status" value="1"/>
</dbReference>